<gene>
    <name evidence="1" type="ordered locus">RPE_1181</name>
</gene>
<dbReference type="HOGENOM" id="CLU_1925962_0_0_5"/>
<dbReference type="AlphaFoldDB" id="Q07SF1"/>
<dbReference type="OrthoDB" id="8265106at2"/>
<dbReference type="eggNOG" id="ENOG5031AIG">
    <property type="taxonomic scope" value="Bacteria"/>
</dbReference>
<accession>Q07SF1</accession>
<sequence length="131" mass="15000">MKKSDRKMRRIAAVQARLHRIAEWNLMECQAKETELGERQRRIIEGFNDDTRLSDLVAQTASRSLRAASVEQGVIAKAKERLAAHARDEARKLKQVLRKVHRAAGRAFRDEEKLILESEIEQSVIRSAGKI</sequence>
<reference evidence="1" key="1">
    <citation type="submission" date="2006-09" db="EMBL/GenBank/DDBJ databases">
        <title>Complete sequence of Rhodopseudomonas palustris BisA53.</title>
        <authorList>
            <consortium name="US DOE Joint Genome Institute"/>
            <person name="Copeland A."/>
            <person name="Lucas S."/>
            <person name="Lapidus A."/>
            <person name="Barry K."/>
            <person name="Detter J.C."/>
            <person name="Glavina del Rio T."/>
            <person name="Hammon N."/>
            <person name="Israni S."/>
            <person name="Dalin E."/>
            <person name="Tice H."/>
            <person name="Pitluck S."/>
            <person name="Chain P."/>
            <person name="Malfatti S."/>
            <person name="Shin M."/>
            <person name="Vergez L."/>
            <person name="Schmutz J."/>
            <person name="Larimer F."/>
            <person name="Land M."/>
            <person name="Hauser L."/>
            <person name="Pelletier D.A."/>
            <person name="Kyrpides N."/>
            <person name="Kim E."/>
            <person name="Harwood C.S."/>
            <person name="Oda Y."/>
            <person name="Richardson P."/>
        </authorList>
    </citation>
    <scope>NUCLEOTIDE SEQUENCE [LARGE SCALE GENOMIC DNA]</scope>
    <source>
        <strain evidence="1">BisA53</strain>
    </source>
</reference>
<evidence type="ECO:0000313" key="1">
    <source>
        <dbReference type="EMBL" id="ABJ05133.1"/>
    </source>
</evidence>
<name>Q07SF1_RHOP5</name>
<proteinExistence type="predicted"/>
<organism evidence="1">
    <name type="scientific">Rhodopseudomonas palustris (strain BisA53)</name>
    <dbReference type="NCBI Taxonomy" id="316055"/>
    <lineage>
        <taxon>Bacteria</taxon>
        <taxon>Pseudomonadati</taxon>
        <taxon>Pseudomonadota</taxon>
        <taxon>Alphaproteobacteria</taxon>
        <taxon>Hyphomicrobiales</taxon>
        <taxon>Nitrobacteraceae</taxon>
        <taxon>Rhodopseudomonas</taxon>
    </lineage>
</organism>
<evidence type="ECO:0008006" key="2">
    <source>
        <dbReference type="Google" id="ProtNLM"/>
    </source>
</evidence>
<dbReference type="KEGG" id="rpe:RPE_1181"/>
<protein>
    <recommendedName>
        <fullName evidence="2">Flagellar FliJ protein</fullName>
    </recommendedName>
</protein>
<dbReference type="EMBL" id="CP000463">
    <property type="protein sequence ID" value="ABJ05133.1"/>
    <property type="molecule type" value="Genomic_DNA"/>
</dbReference>
<dbReference type="STRING" id="316055.RPE_1181"/>